<accession>A0A5A9XD91</accession>
<dbReference type="RefSeq" id="WP_149308044.1">
    <property type="nucleotide sequence ID" value="NZ_SRSD01000007.1"/>
</dbReference>
<dbReference type="Proteomes" id="UP000324298">
    <property type="component" value="Unassembled WGS sequence"/>
</dbReference>
<name>A0A5A9XD91_9BACT</name>
<sequence>MKQNILIKITQLAIFFVVMVPFAVFATPSITSVAGTVVDRQSVTVNGTSFGTKSPVAPYFWDTVDNQSSYSGLSNGATVPAGPSYPWLSNNGITHGNPVTINKSAPLRGPRTANYLSGKAGSGATSNASGMTLGYPSATHVDSNHTYVTYWLYKNYSDSTVTASNKFMRMNSSSAWPGIYEASWTTNVGCYVYDVNTSSYISGTTNAGAGNVHFWPSWPAQSTWGRMETIVDSTTPAFTTGLVGGGYVTLTSSGGMSANLGYVDGIGWDVDQAVTGGVYWGEVYIDTTWARVEICDSSTKAASSHCEIQIPQTTWNDSQLQIQVNQGSFANGSTAYLFVVDANNVASPGKQITFGSGGGVTVTPVQNLKVNSVTP</sequence>
<keyword evidence="3" id="KW-1185">Reference proteome</keyword>
<keyword evidence="1" id="KW-1133">Transmembrane helix</keyword>
<dbReference type="AlphaFoldDB" id="A0A5A9XD91"/>
<organism evidence="2 3">
    <name type="scientific">Oryzomonas rubra</name>
    <dbReference type="NCBI Taxonomy" id="2509454"/>
    <lineage>
        <taxon>Bacteria</taxon>
        <taxon>Pseudomonadati</taxon>
        <taxon>Thermodesulfobacteriota</taxon>
        <taxon>Desulfuromonadia</taxon>
        <taxon>Geobacterales</taxon>
        <taxon>Geobacteraceae</taxon>
        <taxon>Oryzomonas</taxon>
    </lineage>
</organism>
<dbReference type="OrthoDB" id="5398506at2"/>
<keyword evidence="1" id="KW-0812">Transmembrane</keyword>
<evidence type="ECO:0000256" key="1">
    <source>
        <dbReference type="SAM" id="Phobius"/>
    </source>
</evidence>
<reference evidence="2 3" key="1">
    <citation type="submission" date="2019-04" db="EMBL/GenBank/DDBJ databases">
        <title>Geobacter ruber sp. nov., ferric-reducing bacteria isolated from paddy soil.</title>
        <authorList>
            <person name="Xu Z."/>
            <person name="Masuda Y."/>
            <person name="Itoh H."/>
            <person name="Senoo K."/>
        </authorList>
    </citation>
    <scope>NUCLEOTIDE SEQUENCE [LARGE SCALE GENOMIC DNA]</scope>
    <source>
        <strain evidence="2 3">Red88</strain>
    </source>
</reference>
<protein>
    <submittedName>
        <fullName evidence="2">Uncharacterized protein</fullName>
    </submittedName>
</protein>
<comment type="caution">
    <text evidence="2">The sequence shown here is derived from an EMBL/GenBank/DDBJ whole genome shotgun (WGS) entry which is preliminary data.</text>
</comment>
<feature type="transmembrane region" description="Helical" evidence="1">
    <location>
        <begin position="12"/>
        <end position="34"/>
    </location>
</feature>
<keyword evidence="1" id="KW-0472">Membrane</keyword>
<dbReference type="EMBL" id="SRSD01000007">
    <property type="protein sequence ID" value="KAA0890513.1"/>
    <property type="molecule type" value="Genomic_DNA"/>
</dbReference>
<evidence type="ECO:0000313" key="2">
    <source>
        <dbReference type="EMBL" id="KAA0890513.1"/>
    </source>
</evidence>
<gene>
    <name evidence="2" type="ORF">ET418_12715</name>
</gene>
<evidence type="ECO:0000313" key="3">
    <source>
        <dbReference type="Proteomes" id="UP000324298"/>
    </source>
</evidence>
<proteinExistence type="predicted"/>